<reference evidence="3" key="1">
    <citation type="journal article" date="2019" name="Int. J. Syst. Evol. Microbiol.">
        <title>The Global Catalogue of Microorganisms (GCM) 10K type strain sequencing project: providing services to taxonomists for standard genome sequencing and annotation.</title>
        <authorList>
            <consortium name="The Broad Institute Genomics Platform"/>
            <consortium name="The Broad Institute Genome Sequencing Center for Infectious Disease"/>
            <person name="Wu L."/>
            <person name="Ma J."/>
        </authorList>
    </citation>
    <scope>NUCLEOTIDE SEQUENCE [LARGE SCALE GENOMIC DNA]</scope>
    <source>
        <strain evidence="3">CGMCC 1.13681</strain>
    </source>
</reference>
<dbReference type="Proteomes" id="UP001596413">
    <property type="component" value="Unassembled WGS sequence"/>
</dbReference>
<comment type="caution">
    <text evidence="2">The sequence shown here is derived from an EMBL/GenBank/DDBJ whole genome shotgun (WGS) entry which is preliminary data.</text>
</comment>
<proteinExistence type="predicted"/>
<feature type="region of interest" description="Disordered" evidence="1">
    <location>
        <begin position="116"/>
        <end position="195"/>
    </location>
</feature>
<evidence type="ECO:0000256" key="1">
    <source>
        <dbReference type="SAM" id="MobiDB-lite"/>
    </source>
</evidence>
<organism evidence="2 3">
    <name type="scientific">Streptomyces polyrhachis</name>
    <dbReference type="NCBI Taxonomy" id="1282885"/>
    <lineage>
        <taxon>Bacteria</taxon>
        <taxon>Bacillati</taxon>
        <taxon>Actinomycetota</taxon>
        <taxon>Actinomycetes</taxon>
        <taxon>Kitasatosporales</taxon>
        <taxon>Streptomycetaceae</taxon>
        <taxon>Streptomyces</taxon>
    </lineage>
</organism>
<feature type="non-terminal residue" evidence="2">
    <location>
        <position position="1"/>
    </location>
</feature>
<evidence type="ECO:0000313" key="3">
    <source>
        <dbReference type="Proteomes" id="UP001596413"/>
    </source>
</evidence>
<feature type="region of interest" description="Disordered" evidence="1">
    <location>
        <begin position="1"/>
        <end position="31"/>
    </location>
</feature>
<feature type="compositionally biased region" description="Low complexity" evidence="1">
    <location>
        <begin position="117"/>
        <end position="147"/>
    </location>
</feature>
<keyword evidence="3" id="KW-1185">Reference proteome</keyword>
<name>A0ABW2GFI8_9ACTN</name>
<evidence type="ECO:0000313" key="2">
    <source>
        <dbReference type="EMBL" id="MFC7218070.1"/>
    </source>
</evidence>
<accession>A0ABW2GFI8</accession>
<dbReference type="EMBL" id="JBHSZO010000009">
    <property type="protein sequence ID" value="MFC7218070.1"/>
    <property type="molecule type" value="Genomic_DNA"/>
</dbReference>
<protein>
    <submittedName>
        <fullName evidence="2">DNA polymerase III subunit gamma and tau</fullName>
    </submittedName>
</protein>
<gene>
    <name evidence="2" type="ORF">ACFQLX_07795</name>
</gene>
<sequence length="212" mass="21703">AAPAPASQRPAQAAAPSAAPPDSGAVQPGAASARRMWPDILEAVKNKRRFTWILLSQNAFVSGFDGSTLQLGFGSPGARDSFAGGGSAEVVQEVLAESFGVRWKVEAIVDLSGGAGAPAPAAAPAPSAAMRRAAQAAPPASYGEAPAAPRPEARTPPPAPYESYAEPEPPPPPPEEDMPAHDDRDLDDSALAGHDLIVRELGATVVEEIPHN</sequence>
<feature type="compositionally biased region" description="Low complexity" evidence="1">
    <location>
        <begin position="1"/>
        <end position="21"/>
    </location>
</feature>